<name>A0A183CT11_GLOPA</name>
<dbReference type="WBParaSite" id="GPLIN_001601900">
    <property type="protein sequence ID" value="GPLIN_001601900"/>
    <property type="gene ID" value="GPLIN_001601900"/>
</dbReference>
<keyword evidence="2" id="KW-1185">Reference proteome</keyword>
<feature type="region of interest" description="Disordered" evidence="1">
    <location>
        <begin position="90"/>
        <end position="112"/>
    </location>
</feature>
<feature type="region of interest" description="Disordered" evidence="1">
    <location>
        <begin position="27"/>
        <end position="73"/>
    </location>
</feature>
<protein>
    <submittedName>
        <fullName evidence="3">Uncharacterized protein</fullName>
    </submittedName>
</protein>
<sequence>MTGSIDAGHERGRGHIIRGAMALRTIAGGPKDSPLEQSASLPELPNFLAPAWQPRSNSSELTNGARVPGSEPRQHCDRVLVEELHFARQADNDREEMEEMDGAPVQLEDQGI</sequence>
<evidence type="ECO:0000256" key="1">
    <source>
        <dbReference type="SAM" id="MobiDB-lite"/>
    </source>
</evidence>
<proteinExistence type="predicted"/>
<evidence type="ECO:0000313" key="3">
    <source>
        <dbReference type="WBParaSite" id="GPLIN_001601900"/>
    </source>
</evidence>
<organism evidence="2 3">
    <name type="scientific">Globodera pallida</name>
    <name type="common">Potato cyst nematode worm</name>
    <name type="synonym">Heterodera pallida</name>
    <dbReference type="NCBI Taxonomy" id="36090"/>
    <lineage>
        <taxon>Eukaryota</taxon>
        <taxon>Metazoa</taxon>
        <taxon>Ecdysozoa</taxon>
        <taxon>Nematoda</taxon>
        <taxon>Chromadorea</taxon>
        <taxon>Rhabditida</taxon>
        <taxon>Tylenchina</taxon>
        <taxon>Tylenchomorpha</taxon>
        <taxon>Tylenchoidea</taxon>
        <taxon>Heteroderidae</taxon>
        <taxon>Heteroderinae</taxon>
        <taxon>Globodera</taxon>
    </lineage>
</organism>
<evidence type="ECO:0000313" key="2">
    <source>
        <dbReference type="Proteomes" id="UP000050741"/>
    </source>
</evidence>
<reference evidence="2" key="1">
    <citation type="submission" date="2014-05" db="EMBL/GenBank/DDBJ databases">
        <title>The genome and life-stage specific transcriptomes of Globodera pallida elucidate key aspects of plant parasitism by a cyst nematode.</title>
        <authorList>
            <person name="Cotton J.A."/>
            <person name="Lilley C.J."/>
            <person name="Jones L.M."/>
            <person name="Kikuchi T."/>
            <person name="Reid A.J."/>
            <person name="Thorpe P."/>
            <person name="Tsai I.J."/>
            <person name="Beasley H."/>
            <person name="Blok V."/>
            <person name="Cock P.J.A."/>
            <person name="Van den Akker S.E."/>
            <person name="Holroyd N."/>
            <person name="Hunt M."/>
            <person name="Mantelin S."/>
            <person name="Naghra H."/>
            <person name="Pain A."/>
            <person name="Palomares-Rius J.E."/>
            <person name="Zarowiecki M."/>
            <person name="Berriman M."/>
            <person name="Jones J.T."/>
            <person name="Urwin P.E."/>
        </authorList>
    </citation>
    <scope>NUCLEOTIDE SEQUENCE [LARGE SCALE GENOMIC DNA]</scope>
    <source>
        <strain evidence="2">Lindley</strain>
    </source>
</reference>
<reference evidence="3" key="2">
    <citation type="submission" date="2016-06" db="UniProtKB">
        <authorList>
            <consortium name="WormBaseParasite"/>
        </authorList>
    </citation>
    <scope>IDENTIFICATION</scope>
</reference>
<accession>A0A183CT11</accession>
<dbReference type="AlphaFoldDB" id="A0A183CT11"/>
<dbReference type="Proteomes" id="UP000050741">
    <property type="component" value="Unassembled WGS sequence"/>
</dbReference>